<dbReference type="InterPro" id="IPR010905">
    <property type="entry name" value="Glyco_hydro_88"/>
</dbReference>
<dbReference type="InterPro" id="IPR052043">
    <property type="entry name" value="PolySaccharide_Degr_Enz"/>
</dbReference>
<dbReference type="Proteomes" id="UP001606301">
    <property type="component" value="Unassembled WGS sequence"/>
</dbReference>
<protein>
    <submittedName>
        <fullName evidence="3">Glycoside hydrolase family 105 protein</fullName>
    </submittedName>
</protein>
<keyword evidence="1 3" id="KW-0378">Hydrolase</keyword>
<proteinExistence type="predicted"/>
<feature type="chain" id="PRO_5046048535" evidence="2">
    <location>
        <begin position="23"/>
        <end position="394"/>
    </location>
</feature>
<dbReference type="GO" id="GO:0016787">
    <property type="term" value="F:hydrolase activity"/>
    <property type="evidence" value="ECO:0007669"/>
    <property type="project" value="UniProtKB-KW"/>
</dbReference>
<organism evidence="3 4">
    <name type="scientific">Pelomonas margarita</name>
    <dbReference type="NCBI Taxonomy" id="3299031"/>
    <lineage>
        <taxon>Bacteria</taxon>
        <taxon>Pseudomonadati</taxon>
        <taxon>Pseudomonadota</taxon>
        <taxon>Betaproteobacteria</taxon>
        <taxon>Burkholderiales</taxon>
        <taxon>Sphaerotilaceae</taxon>
        <taxon>Roseateles</taxon>
    </lineage>
</organism>
<dbReference type="SUPFAM" id="SSF48208">
    <property type="entry name" value="Six-hairpin glycosidases"/>
    <property type="match status" value="1"/>
</dbReference>
<comment type="caution">
    <text evidence="3">The sequence shown here is derived from an EMBL/GenBank/DDBJ whole genome shotgun (WGS) entry which is preliminary data.</text>
</comment>
<sequence>MSRLQKILCSAALLTATQLACAQELADDAATAAPVARRADVLALMERVADYQITAMAAGLNPVKSGEAYPNPRGWVQGALFVGLTELAERSANPRYTQLILQRGQANQWKLGTRKYFADDQVIGQSYLWAARHGAGAAAQAEVRAELDAILARPSGVALIFTEHGETPGSLGCQARWCWADALFMAPALWLELSRQTGDARYASFAKQEFWATTDYLFDPTEGLYFRDSRFFERRDAQGRKVFWSRGVGWAFAGLARMIDRLPADDPDRPRMVDIFKRMAMTLKALQKPDGTWAPSLLANGPDTPPESSGTAFHTYGLAWGMQRGILDKAGYAPAVRKGWSALTRAVHADGRLGYVQSVSDRPDLVGADDTQLYGVGALLLAGSAIMDLESRRP</sequence>
<keyword evidence="4" id="KW-1185">Reference proteome</keyword>
<dbReference type="Pfam" id="PF07470">
    <property type="entry name" value="Glyco_hydro_88"/>
    <property type="match status" value="1"/>
</dbReference>
<dbReference type="Gene3D" id="1.50.10.10">
    <property type="match status" value="1"/>
</dbReference>
<name>A0ABW7FFA3_9BURK</name>
<evidence type="ECO:0000256" key="1">
    <source>
        <dbReference type="ARBA" id="ARBA00022801"/>
    </source>
</evidence>
<evidence type="ECO:0000256" key="2">
    <source>
        <dbReference type="SAM" id="SignalP"/>
    </source>
</evidence>
<dbReference type="RefSeq" id="WP_394395140.1">
    <property type="nucleotide sequence ID" value="NZ_JBIGHW010000001.1"/>
</dbReference>
<dbReference type="InterPro" id="IPR008928">
    <property type="entry name" value="6-hairpin_glycosidase_sf"/>
</dbReference>
<accession>A0ABW7FFA3</accession>
<dbReference type="PANTHER" id="PTHR33886:SF8">
    <property type="entry name" value="UNSATURATED RHAMNOGALACTURONAN HYDROLASE (EUROFUNG)"/>
    <property type="match status" value="1"/>
</dbReference>
<dbReference type="InterPro" id="IPR012341">
    <property type="entry name" value="6hp_glycosidase-like_sf"/>
</dbReference>
<dbReference type="PANTHER" id="PTHR33886">
    <property type="entry name" value="UNSATURATED RHAMNOGALACTURONAN HYDROLASE (EUROFUNG)"/>
    <property type="match status" value="1"/>
</dbReference>
<evidence type="ECO:0000313" key="4">
    <source>
        <dbReference type="Proteomes" id="UP001606301"/>
    </source>
</evidence>
<keyword evidence="2" id="KW-0732">Signal</keyword>
<evidence type="ECO:0000313" key="3">
    <source>
        <dbReference type="EMBL" id="MFG6439637.1"/>
    </source>
</evidence>
<dbReference type="EMBL" id="JBIGHW010000001">
    <property type="protein sequence ID" value="MFG6439637.1"/>
    <property type="molecule type" value="Genomic_DNA"/>
</dbReference>
<reference evidence="3 4" key="1">
    <citation type="submission" date="2024-08" db="EMBL/GenBank/DDBJ databases">
        <authorList>
            <person name="Lu H."/>
        </authorList>
    </citation>
    <scope>NUCLEOTIDE SEQUENCE [LARGE SCALE GENOMIC DNA]</scope>
    <source>
        <strain evidence="3 4">LKC17W</strain>
    </source>
</reference>
<gene>
    <name evidence="3" type="ORF">ACG0Z3_02990</name>
</gene>
<feature type="signal peptide" evidence="2">
    <location>
        <begin position="1"/>
        <end position="22"/>
    </location>
</feature>